<feature type="region of interest" description="Disordered" evidence="1">
    <location>
        <begin position="897"/>
        <end position="917"/>
    </location>
</feature>
<dbReference type="GeneID" id="18592650"/>
<feature type="region of interest" description="Disordered" evidence="1">
    <location>
        <begin position="2361"/>
        <end position="2413"/>
    </location>
</feature>
<feature type="compositionally biased region" description="Basic and acidic residues" evidence="1">
    <location>
        <begin position="1414"/>
        <end position="1428"/>
    </location>
</feature>
<feature type="compositionally biased region" description="Basic and acidic residues" evidence="1">
    <location>
        <begin position="507"/>
        <end position="520"/>
    </location>
</feature>
<name>A0AB32WN85_THECC</name>
<feature type="region of interest" description="Disordered" evidence="1">
    <location>
        <begin position="1015"/>
        <end position="1039"/>
    </location>
</feature>
<protein>
    <submittedName>
        <fullName evidence="3">Uncharacterized protein LOC18592650 isoform X3</fullName>
    </submittedName>
</protein>
<feature type="region of interest" description="Disordered" evidence="1">
    <location>
        <begin position="616"/>
        <end position="648"/>
    </location>
</feature>
<feature type="compositionally biased region" description="Polar residues" evidence="1">
    <location>
        <begin position="1951"/>
        <end position="1964"/>
    </location>
</feature>
<feature type="compositionally biased region" description="Basic and acidic residues" evidence="1">
    <location>
        <begin position="345"/>
        <end position="361"/>
    </location>
</feature>
<feature type="compositionally biased region" description="Basic and acidic residues" evidence="1">
    <location>
        <begin position="203"/>
        <end position="224"/>
    </location>
</feature>
<feature type="region of interest" description="Disordered" evidence="1">
    <location>
        <begin position="1951"/>
        <end position="1977"/>
    </location>
</feature>
<organism evidence="2 3">
    <name type="scientific">Theobroma cacao</name>
    <name type="common">Cacao</name>
    <name type="synonym">Cocoa</name>
    <dbReference type="NCBI Taxonomy" id="3641"/>
    <lineage>
        <taxon>Eukaryota</taxon>
        <taxon>Viridiplantae</taxon>
        <taxon>Streptophyta</taxon>
        <taxon>Embryophyta</taxon>
        <taxon>Tracheophyta</taxon>
        <taxon>Spermatophyta</taxon>
        <taxon>Magnoliopsida</taxon>
        <taxon>eudicotyledons</taxon>
        <taxon>Gunneridae</taxon>
        <taxon>Pentapetalae</taxon>
        <taxon>rosids</taxon>
        <taxon>malvids</taxon>
        <taxon>Malvales</taxon>
        <taxon>Malvaceae</taxon>
        <taxon>Byttnerioideae</taxon>
        <taxon>Theobroma</taxon>
    </lineage>
</organism>
<dbReference type="Proteomes" id="UP000694886">
    <property type="component" value="Chromosome 8"/>
</dbReference>
<dbReference type="Gramene" id="Tc08v2_t014930.4">
    <property type="protein sequence ID" value="Tc08v2_p014930.4"/>
    <property type="gene ID" value="Tc08v2_g014930"/>
</dbReference>
<feature type="region of interest" description="Disordered" evidence="1">
    <location>
        <begin position="345"/>
        <end position="365"/>
    </location>
</feature>
<feature type="compositionally biased region" description="Polar residues" evidence="1">
    <location>
        <begin position="1140"/>
        <end position="1156"/>
    </location>
</feature>
<evidence type="ECO:0000313" key="2">
    <source>
        <dbReference type="Proteomes" id="UP000694886"/>
    </source>
</evidence>
<evidence type="ECO:0000313" key="3">
    <source>
        <dbReference type="RefSeq" id="XP_017981273.1"/>
    </source>
</evidence>
<reference evidence="3" key="2">
    <citation type="submission" date="2025-08" db="UniProtKB">
        <authorList>
            <consortium name="RefSeq"/>
        </authorList>
    </citation>
    <scope>IDENTIFICATION</scope>
</reference>
<feature type="compositionally biased region" description="Basic residues" evidence="1">
    <location>
        <begin position="2362"/>
        <end position="2376"/>
    </location>
</feature>
<feature type="compositionally biased region" description="Basic and acidic residues" evidence="1">
    <location>
        <begin position="536"/>
        <end position="547"/>
    </location>
</feature>
<sequence length="2413" mass="264624">MDFQYMKRKELQALCKKHGVPANLTNREMANQLASIFKENEELVSLEKLTTNPEEIGSETGAEVAKKQARKVRFSPENQTIVYEVSVYRRPGRRSRKQMLSKNPAQVIENAPKSEDIRKAEDCQVRVTRSGVQSTVEDDVNMVSTPSVGRKRGRGGMKNKDSEMINIGKSEVLEMGYRDDVKICNDEVTGGVSRRQLRRRKNVTHEDSKKIRKGKGGDEVHMLDESSEESYVVCEDVGSKNGSKQPTRNARKEDQSVALSNEVEKAEVVSRVTRQSRAQSKNVASMVKSEVKIVEVQRRCEEVLQLKKPQKGRGKSALRQKIVPQRVRAENSLLVLEGAEAEKPLRRSNRNAEKDCAKTAKSETQVTKVPGGDIAFEKPSECLSSYSSSGKTVVCQSSKGENEEELVKRETRKRTRTTDLDAIVEHSGEIERAEYAFTSQDQAPLRRSRRKTVILNTPAPTNAELANKEDIGQMLQFRAPFVGKEVTEELPRRSSRNVSRYNSPGTSKEDQIAFTKKDSGVKQQRQEPILEEETSVAEHHPIEEKAQRRSNRIASRSSSVAPPCPTASVVKKKQQSKSRITIIEAAALSESLLAPGELPAGKDELVVEESAGNKNDLSLNVSKQTAKNSERCSNKKRQGLTRNSGAKKQCGFAEASPLSLDLEELKDSTGNMEKTLIRTSAKFVGLSTDQEMHQAADKSMVGYEKETNLVEDDREKLVHGGNVESEENCMSCKSVNTKCILDDAKCSDPKLLEFEGKHAVDFSGMTFPAESQDNVIDRAEITVNTAGHGMSDQEKKEDIKAMDTHSAYESLVVYKEDRSPVESEKEQLVQVDTADSEINCHELSWYLTGRGAVDDPNNVINLDSSEITSLANGFSLADQMDLTGATFTAVNLETQLETEPPRGENTNFASDNAEDSRTSFGEDQILVELKVANVTAAESVREATFKDHLNEFGESSGLKRGSENALKKAEEMIATDFSDKEGIPHIESSDKATEIQESSAEFHFAITEIGAQKTTEIQQSSHSHTAAPETPCGPAPETQVKEKTCWVEAAVETSGSEMSNQEMIENMILENSHCVCESVLIHKENTRLVKNDEEIRIDDDTFEGGMKYQSCLALNGTGAMDDSNLVEPRMVVCPEINSPADGSSSASQADLAGKTSSHIEQEKILETEEPLTVENVNSINDNMDAKRSRTPVEEDHIKVQLEDANVIAAESIGEVIFNDLLNELGESIGLKRGSETPLKKTEKLSATEFSDAGAISLPETSTKASEKQDYRAEIDIVTKITGTPNITEIKWSSSSDTTAFRTPFGLAPQSQDKLCNAGIIVGIARSEMCNQDEETSLVEDDKEIVIQDDTVEGKVKYHHFLSLNKTGALDEVLVEPRMVEFESNVNNMNCFEMASLADVCSAASQSNLAGETSNKLKQEKVLESEKSSMSENVNDESDKEEVEDDNNPAQEDQNSKHLEDATMTAAEPVKEVVVCDHWNELCASCGSKKFEVSLKKAEGTSTNHSSGKGMVHTESSVEINENSDATAKIHTITAETGEKIIMGMQWSLSGHDTTFRSPHRPEVGSQDMLGTINRVENAVRNTGYGICSRQKIEEIVKIVQNEHKETINTERGLFVGEKKLLDEDSEGEFLADGACHLLSDSIDGECAKDKRNDIAEGSFNNVSVETQEKHTCEVFDGEGTDAVSSEEKDNDIFESASHADVSPQCICNGKLPVRNNMQEKLEPVCMDNENSRTKIPTHFSSQNALKQLDNESEAVKQGAGIGEVHAFSNASQALRLEELTASISSEPFSMRLHDHVLDDGGRNCQGEIVMDQPNDFAATMDGNGISASRETNVGQDDNMMEEIAISALKVKLGDHGGCKVDAKLYETNMSALETMFQETDVSGLVHTKFPEEMPNASVRSTLPFEKPNCGDLDDQSEEVAPERDCSSSIGLDGLRSTVGVILDNNSQVGTLESTFNSNDPQSGTEAEDPNVNDSGPYGMLDYISANTHHVANEFNAALMVEEAGSEDGGKTPISHQRSLGSGKQGVPSYANSPCSKPETNIGSSTLLCSSIPVSCAEKEKLHPQVMDDVDEVGGTKISIDRKVARRERDGRQINTGGFSDVIDGSLVEKIKGDPDEIAETKSDDCEGSVKTATFMDGNDSLVVNQPPCLDASKSCDLQTEEPRGFHLHDNIAGESREVGSCSKVDIVSLVKPEMVVDCLSISSICATSDEHKHLENPDESHILTNMEMSLSLADEDEVKEPDAKAGDSNCAALDKTITECISSDLKKQDYVACSDAEDIQFSVQKDGPETMEMRKDVSGLDAAMADKSPVLKNSEVATAVEREEAFMSQLKLPSSQKKNVTTKKEGSKSVSVKQLTSSILKSKSKSRLTQRTPKRLIIHDMKENEVSTKKGQIGNMTTPKASSKRRPLELWKY</sequence>
<feature type="region of interest" description="Disordered" evidence="1">
    <location>
        <begin position="2005"/>
        <end position="2036"/>
    </location>
</feature>
<feature type="region of interest" description="Disordered" evidence="1">
    <location>
        <begin position="1408"/>
        <end position="1458"/>
    </location>
</feature>
<feature type="compositionally biased region" description="Acidic residues" evidence="1">
    <location>
        <begin position="1433"/>
        <end position="1446"/>
    </location>
</feature>
<dbReference type="RefSeq" id="XP_017981273.1">
    <property type="nucleotide sequence ID" value="XM_018125784.1"/>
</dbReference>
<gene>
    <name evidence="3" type="primary">LOC18592650</name>
</gene>
<evidence type="ECO:0000256" key="1">
    <source>
        <dbReference type="SAM" id="MobiDB-lite"/>
    </source>
</evidence>
<feature type="region of interest" description="Disordered" evidence="1">
    <location>
        <begin position="1138"/>
        <end position="1159"/>
    </location>
</feature>
<proteinExistence type="predicted"/>
<feature type="region of interest" description="Disordered" evidence="1">
    <location>
        <begin position="195"/>
        <end position="263"/>
    </location>
</feature>
<accession>A0AB32WN85</accession>
<feature type="compositionally biased region" description="Polar residues" evidence="1">
    <location>
        <begin position="616"/>
        <end position="627"/>
    </location>
</feature>
<feature type="compositionally biased region" description="Polar residues" evidence="1">
    <location>
        <begin position="1015"/>
        <end position="1024"/>
    </location>
</feature>
<reference evidence="2" key="1">
    <citation type="journal article" date="1997" name="Nucleic Acids Res.">
        <title>tRNAscan-SE: a program for improved detection of transfer RNA genes in genomic sequence.</title>
        <authorList>
            <person name="Lowe T.M."/>
            <person name="Eddy S.R."/>
        </authorList>
    </citation>
    <scope>NUCLEOTIDE SEQUENCE [LARGE SCALE GENOMIC DNA]</scope>
    <source>
        <strain evidence="2">r\B97-61/B2</strain>
    </source>
</reference>
<feature type="compositionally biased region" description="Basic and acidic residues" evidence="1">
    <location>
        <begin position="2377"/>
        <end position="2388"/>
    </location>
</feature>
<feature type="region of interest" description="Disordered" evidence="1">
    <location>
        <begin position="486"/>
        <end position="575"/>
    </location>
</feature>